<dbReference type="GO" id="GO:0003677">
    <property type="term" value="F:DNA binding"/>
    <property type="evidence" value="ECO:0007669"/>
    <property type="project" value="InterPro"/>
</dbReference>
<dbReference type="Gene3D" id="2.40.50.40">
    <property type="match status" value="1"/>
</dbReference>
<dbReference type="AlphaFoldDB" id="A0A8W8MMM3"/>
<dbReference type="SUPFAM" id="SSF54160">
    <property type="entry name" value="Chromo domain-like"/>
    <property type="match status" value="1"/>
</dbReference>
<accession>A0A8W8MMM3</accession>
<dbReference type="InterPro" id="IPR016197">
    <property type="entry name" value="Chromo-like_dom_sf"/>
</dbReference>
<dbReference type="PANTHER" id="PTHR46585">
    <property type="entry name" value="INTEGRASE CORE DOMAIN CONTAINING PROTEIN"/>
    <property type="match status" value="1"/>
</dbReference>
<dbReference type="Proteomes" id="UP000005408">
    <property type="component" value="Unassembled WGS sequence"/>
</dbReference>
<dbReference type="EnsemblMetazoa" id="G34446.1">
    <property type="protein sequence ID" value="G34446.1:cds"/>
    <property type="gene ID" value="G34446"/>
</dbReference>
<dbReference type="Gene3D" id="2.30.31.10">
    <property type="entry name" value="Transcriptional Coactivator Pc4, Chain A"/>
    <property type="match status" value="2"/>
</dbReference>
<proteinExistence type="predicted"/>
<reference evidence="2" key="1">
    <citation type="submission" date="2022-08" db="UniProtKB">
        <authorList>
            <consortium name="EnsemblMetazoa"/>
        </authorList>
    </citation>
    <scope>IDENTIFICATION</scope>
    <source>
        <strain evidence="2">05x7-T-G4-1.051#20</strain>
    </source>
</reference>
<dbReference type="InterPro" id="IPR003173">
    <property type="entry name" value="PC4_C"/>
</dbReference>
<dbReference type="GO" id="GO:0006355">
    <property type="term" value="P:regulation of DNA-templated transcription"/>
    <property type="evidence" value="ECO:0007669"/>
    <property type="project" value="InterPro"/>
</dbReference>
<name>A0A8W8MMM3_MAGGI</name>
<dbReference type="PANTHER" id="PTHR46585:SF1">
    <property type="entry name" value="CHROMO DOMAIN-CONTAINING PROTEIN"/>
    <property type="match status" value="1"/>
</dbReference>
<evidence type="ECO:0000313" key="3">
    <source>
        <dbReference type="Proteomes" id="UP000005408"/>
    </source>
</evidence>
<evidence type="ECO:0000259" key="1">
    <source>
        <dbReference type="PROSITE" id="PS50013"/>
    </source>
</evidence>
<sequence>MATKPTTYWKCQDVETSGEPNRIRKRLFIDLDRTEDQTPMAKHPKMDKEQTEKTPILKEDIGRNMFLVVSKFHSDTKVHLRVYEEKEDGSNYPTRKGIALDLEKWKKITYYKDDVDSAIDQHDAEMQVAYNQHLGENYYMTIDNDYPVVNIRKWWMPPGNDEIVPTKKGAAITFDQWETLKELMPEVEKKIGGITPASVTKENEEEVRYRAYLQRNKRQGVVSRKSKNSKIAEKKKPYKFKVGDKVRISHLRRTFQREYDQKWTGEIFKVCRRYRSQGLPVYKLKDFAEESITGTFYSQELQKVSTSDNFIWKIDKILKERKRKGTIEILVSWHQWPAKFNSWIKKSDMQNV</sequence>
<organism evidence="2 3">
    <name type="scientific">Magallana gigas</name>
    <name type="common">Pacific oyster</name>
    <name type="synonym">Crassostrea gigas</name>
    <dbReference type="NCBI Taxonomy" id="29159"/>
    <lineage>
        <taxon>Eukaryota</taxon>
        <taxon>Metazoa</taxon>
        <taxon>Spiralia</taxon>
        <taxon>Lophotrochozoa</taxon>
        <taxon>Mollusca</taxon>
        <taxon>Bivalvia</taxon>
        <taxon>Autobranchia</taxon>
        <taxon>Pteriomorphia</taxon>
        <taxon>Ostreida</taxon>
        <taxon>Ostreoidea</taxon>
        <taxon>Ostreidae</taxon>
        <taxon>Magallana</taxon>
    </lineage>
</organism>
<dbReference type="SUPFAM" id="SSF54447">
    <property type="entry name" value="ssDNA-binding transcriptional regulator domain"/>
    <property type="match status" value="2"/>
</dbReference>
<feature type="domain" description="Chromo" evidence="1">
    <location>
        <begin position="312"/>
        <end position="352"/>
    </location>
</feature>
<dbReference type="CDD" id="cd00024">
    <property type="entry name" value="CD_CSD"/>
    <property type="match status" value="1"/>
</dbReference>
<keyword evidence="3" id="KW-1185">Reference proteome</keyword>
<dbReference type="Pfam" id="PF02229">
    <property type="entry name" value="PC4"/>
    <property type="match status" value="2"/>
</dbReference>
<dbReference type="InterPro" id="IPR000953">
    <property type="entry name" value="Chromo/chromo_shadow_dom"/>
</dbReference>
<dbReference type="InterPro" id="IPR009044">
    <property type="entry name" value="ssDNA-bd_transcriptional_reg"/>
</dbReference>
<evidence type="ECO:0000313" key="2">
    <source>
        <dbReference type="EnsemblMetazoa" id="G34446.1:cds"/>
    </source>
</evidence>
<protein>
    <recommendedName>
        <fullName evidence="1">Chromo domain-containing protein</fullName>
    </recommendedName>
</protein>
<dbReference type="PROSITE" id="PS50013">
    <property type="entry name" value="CHROMO_2"/>
    <property type="match status" value="1"/>
</dbReference>